<dbReference type="InterPro" id="IPR015943">
    <property type="entry name" value="WD40/YVTN_repeat-like_dom_sf"/>
</dbReference>
<reference evidence="4" key="1">
    <citation type="submission" date="2025-08" db="UniProtKB">
        <authorList>
            <consortium name="Ensembl"/>
        </authorList>
    </citation>
    <scope>IDENTIFICATION</scope>
</reference>
<dbReference type="SUPFAM" id="SSF50978">
    <property type="entry name" value="WD40 repeat-like"/>
    <property type="match status" value="2"/>
</dbReference>
<proteinExistence type="predicted"/>
<dbReference type="PANTHER" id="PTHR45589:SF1">
    <property type="entry name" value="WD REPEAT DOMAIN 62, ISOFORM G"/>
    <property type="match status" value="1"/>
</dbReference>
<dbReference type="PROSITE" id="PS50294">
    <property type="entry name" value="WD_REPEATS_REGION"/>
    <property type="match status" value="1"/>
</dbReference>
<evidence type="ECO:0000313" key="5">
    <source>
        <dbReference type="Proteomes" id="UP000694388"/>
    </source>
</evidence>
<evidence type="ECO:0000259" key="3">
    <source>
        <dbReference type="Pfam" id="PF24782"/>
    </source>
</evidence>
<feature type="domain" description="MABP1/WDR62 second WD40" evidence="3">
    <location>
        <begin position="167"/>
        <end position="497"/>
    </location>
</feature>
<dbReference type="InterPro" id="IPR001680">
    <property type="entry name" value="WD40_rpt"/>
</dbReference>
<dbReference type="GeneTree" id="ENSGT00940000164564"/>
<keyword evidence="5" id="KW-1185">Reference proteome</keyword>
<dbReference type="SMART" id="SM00320">
    <property type="entry name" value="WD40"/>
    <property type="match status" value="9"/>
</dbReference>
<dbReference type="InterPro" id="IPR056162">
    <property type="entry name" value="WD40_MABP1-WDR62_2nd"/>
</dbReference>
<dbReference type="Proteomes" id="UP000694388">
    <property type="component" value="Unplaced"/>
</dbReference>
<accession>A0A8C4NEL6</accession>
<dbReference type="InterPro" id="IPR052779">
    <property type="entry name" value="WDR62"/>
</dbReference>
<feature type="region of interest" description="Disordered" evidence="2">
    <location>
        <begin position="1170"/>
        <end position="1195"/>
    </location>
</feature>
<name>A0A8C4NEL6_EPTBU</name>
<reference evidence="4" key="2">
    <citation type="submission" date="2025-09" db="UniProtKB">
        <authorList>
            <consortium name="Ensembl"/>
        </authorList>
    </citation>
    <scope>IDENTIFICATION</scope>
</reference>
<evidence type="ECO:0000313" key="4">
    <source>
        <dbReference type="Ensembl" id="ENSEBUP00000005625.1"/>
    </source>
</evidence>
<dbReference type="Pfam" id="PF24782">
    <property type="entry name" value="WD40_MABP1-WDR62_2nd"/>
    <property type="match status" value="1"/>
</dbReference>
<sequence>MSGTGRKICLLHQTRYRGCIWNISFAPDGSFFVTSGTRHIRFWHMDSLTSSKASSALCLAAGDGMIFCGCTNGVVRVFAMDLHFLFNLPRPHCLGENMTPGTELPKPQKDPNVARFPDVVALSHNGARHWLACAYSDHSLYVWHVGESPDGEHITCEFSALYHSACVWGVEMYPELPEGLLLSLPIGSFITASDDNTLRMWHARPYASPSKASRLHQNVNSLKVIHIEEAVGRDASSVSCEVVGGLRALCINPDGQELASGDRIGNVRIHDLHGQQETRLLAAHNSEVLCLNYLPTKSSNLRLLASASRDRLIHVFDAANNYALLQTLDEHSSSITAVRLIENGQQVHMISCGGDKSIYFHAALMTADGPQFNRTHHVVEKCTLYDMTVDIDGKYAVVGCQDRMVRMFSVESGKQKKAYKGAQGDDGSLIKVQLDPSGTFVVTSCTDKFLSIFDFHSGECIASACGHSEIVKSMKFSDDGRHLISASGDSCLFVWRLPADMTNSITRQRSSALGLASSFAKPTPASFTAMRRETFTSIPRLDPWLDPCQDLENSSLMVKDNHVEQPSPLSMLARNEREAFVHAFLQSTGRTPDWAKSQNGVTCATRSQAAQVKSKLLAQSTQALPPGLRRCWGVDLDPSGIACHLDKLSRLASTLSPVTPSPKPSLTTLTCKDLANSNALLPSTLEVVLEGGENSFSRSIDTGDVYLSSAVDTSKSNDSLLHFQGIPEADIESGLYKVQGVVRESTQSEKTDSPYSSCSSLRVCETEHSRHSVSNSSDGTGSTDLNNDVENIPPQTGDVPETLCDAFLRQNFATLTDAVSEENFNHSLQELQPVSIVSLNPRLSISTRFLGKARAARRVPPSTVNQQHLLNSCGPAIWKTKVLKSQSCSSNNLIPTNYLVHAEQSKTEPDTFLPFSQCNGFEGQTKSCKLKSQSLHVLRKSSSVGDIPSKSSSTSAVKLAKSFSLSPPLYRPTIKPSRHSFSAWESSSAIGGGETHAVRSQKGLSLLSSTYCLSQAGLIPSSTTEITAAVLLPENCSIESPSPHAPVLKISRRRHSSPMPCWIAASEFSGEEENGGDLGSWINPNCSPQDGHLEKECPAELSVEAESTESELERSSIGSDVMEPCHNGSNELGVQLVGLQVEREGEALSPNPVSNSSGQWVSAVENLEVDNSNDGGQARPTGGEATEQSTEAKRPPVEIEEVHIQAVPENVDKSTCQEVAADLQRAFEQAISTYVQVVMVQGESCTALQEVFSTIEEKLRGLPHMSSQPQCHVSLPDGLLQGLLEQYSDKLLQLVSTKLETSAPN</sequence>
<dbReference type="PANTHER" id="PTHR45589">
    <property type="entry name" value="WD REPEAT DOMAIN 62, ISOFORM G"/>
    <property type="match status" value="1"/>
</dbReference>
<dbReference type="InterPro" id="IPR036322">
    <property type="entry name" value="WD40_repeat_dom_sf"/>
</dbReference>
<dbReference type="Gene3D" id="2.130.10.10">
    <property type="entry name" value="YVTN repeat-like/Quinoprotein amine dehydrogenase"/>
    <property type="match status" value="3"/>
</dbReference>
<dbReference type="PROSITE" id="PS50082">
    <property type="entry name" value="WD_REPEATS_2"/>
    <property type="match status" value="1"/>
</dbReference>
<feature type="repeat" description="WD" evidence="1">
    <location>
        <begin position="464"/>
        <end position="497"/>
    </location>
</feature>
<dbReference type="Ensembl" id="ENSEBUT00000006067.1">
    <property type="protein sequence ID" value="ENSEBUP00000005625.1"/>
    <property type="gene ID" value="ENSEBUG00000003819.1"/>
</dbReference>
<evidence type="ECO:0000256" key="2">
    <source>
        <dbReference type="SAM" id="MobiDB-lite"/>
    </source>
</evidence>
<protein>
    <recommendedName>
        <fullName evidence="3">MABP1/WDR62 second WD40 domain-containing protein</fullName>
    </recommendedName>
</protein>
<organism evidence="4 5">
    <name type="scientific">Eptatretus burgeri</name>
    <name type="common">Inshore hagfish</name>
    <dbReference type="NCBI Taxonomy" id="7764"/>
    <lineage>
        <taxon>Eukaryota</taxon>
        <taxon>Metazoa</taxon>
        <taxon>Chordata</taxon>
        <taxon>Craniata</taxon>
        <taxon>Vertebrata</taxon>
        <taxon>Cyclostomata</taxon>
        <taxon>Myxini</taxon>
        <taxon>Myxiniformes</taxon>
        <taxon>Myxinidae</taxon>
        <taxon>Eptatretinae</taxon>
        <taxon>Eptatretus</taxon>
    </lineage>
</organism>
<dbReference type="Pfam" id="PF00400">
    <property type="entry name" value="WD40"/>
    <property type="match status" value="1"/>
</dbReference>
<keyword evidence="1" id="KW-0853">WD repeat</keyword>
<evidence type="ECO:0000256" key="1">
    <source>
        <dbReference type="PROSITE-ProRule" id="PRU00221"/>
    </source>
</evidence>